<accession>A0A1G2TEM1</accession>
<dbReference type="AlphaFoldDB" id="A0A1G2TEM1"/>
<dbReference type="Proteomes" id="UP000178175">
    <property type="component" value="Unassembled WGS sequence"/>
</dbReference>
<dbReference type="InterPro" id="IPR051548">
    <property type="entry name" value="Grx-like_ET"/>
</dbReference>
<evidence type="ECO:0000313" key="2">
    <source>
        <dbReference type="EMBL" id="OHA95622.1"/>
    </source>
</evidence>
<dbReference type="PANTHER" id="PTHR34386:SF1">
    <property type="entry name" value="GLUTAREDOXIN-LIKE PROTEIN NRDH"/>
    <property type="match status" value="1"/>
</dbReference>
<gene>
    <name evidence="2" type="ORF">A3C70_02200</name>
</gene>
<proteinExistence type="predicted"/>
<dbReference type="InterPro" id="IPR002109">
    <property type="entry name" value="Glutaredoxin"/>
</dbReference>
<dbReference type="PROSITE" id="PS51354">
    <property type="entry name" value="GLUTAREDOXIN_2"/>
    <property type="match status" value="1"/>
</dbReference>
<name>A0A1G2TEM1_9BACT</name>
<dbReference type="PANTHER" id="PTHR34386">
    <property type="entry name" value="GLUTAREDOXIN"/>
    <property type="match status" value="1"/>
</dbReference>
<organism evidence="2 3">
    <name type="scientific">Candidatus Zambryskibacteria bacterium RIFCSPHIGHO2_02_FULL_43_14</name>
    <dbReference type="NCBI Taxonomy" id="1802748"/>
    <lineage>
        <taxon>Bacteria</taxon>
        <taxon>Candidatus Zambryskiibacteriota</taxon>
    </lineage>
</organism>
<feature type="domain" description="Glutaredoxin" evidence="1">
    <location>
        <begin position="19"/>
        <end position="77"/>
    </location>
</feature>
<evidence type="ECO:0000313" key="3">
    <source>
        <dbReference type="Proteomes" id="UP000178175"/>
    </source>
</evidence>
<comment type="caution">
    <text evidence="2">The sequence shown here is derived from an EMBL/GenBank/DDBJ whole genome shotgun (WGS) entry which is preliminary data.</text>
</comment>
<dbReference type="SUPFAM" id="SSF52833">
    <property type="entry name" value="Thioredoxin-like"/>
    <property type="match status" value="1"/>
</dbReference>
<dbReference type="GO" id="GO:0009055">
    <property type="term" value="F:electron transfer activity"/>
    <property type="evidence" value="ECO:0007669"/>
    <property type="project" value="TreeGrafter"/>
</dbReference>
<protein>
    <recommendedName>
        <fullName evidence="1">Glutaredoxin domain-containing protein</fullName>
    </recommendedName>
</protein>
<dbReference type="EMBL" id="MHVR01000021">
    <property type="protein sequence ID" value="OHA95622.1"/>
    <property type="molecule type" value="Genomic_DNA"/>
</dbReference>
<dbReference type="InterPro" id="IPR036249">
    <property type="entry name" value="Thioredoxin-like_sf"/>
</dbReference>
<sequence>MINSATPAKGGSASGGKKVEIYSTESCHFCHMAKEFFATHNIPFTDYNVGTDTTKRKEMIEKSGQMGVPVIVIDNKDIIIGFDENSLTKLFDLSA</sequence>
<dbReference type="Gene3D" id="3.40.30.10">
    <property type="entry name" value="Glutaredoxin"/>
    <property type="match status" value="1"/>
</dbReference>
<dbReference type="GO" id="GO:0045454">
    <property type="term" value="P:cell redox homeostasis"/>
    <property type="evidence" value="ECO:0007669"/>
    <property type="project" value="TreeGrafter"/>
</dbReference>
<reference evidence="2 3" key="1">
    <citation type="journal article" date="2016" name="Nat. Commun.">
        <title>Thousands of microbial genomes shed light on interconnected biogeochemical processes in an aquifer system.</title>
        <authorList>
            <person name="Anantharaman K."/>
            <person name="Brown C.T."/>
            <person name="Hug L.A."/>
            <person name="Sharon I."/>
            <person name="Castelle C.J."/>
            <person name="Probst A.J."/>
            <person name="Thomas B.C."/>
            <person name="Singh A."/>
            <person name="Wilkins M.J."/>
            <person name="Karaoz U."/>
            <person name="Brodie E.L."/>
            <person name="Williams K.H."/>
            <person name="Hubbard S.S."/>
            <person name="Banfield J.F."/>
        </authorList>
    </citation>
    <scope>NUCLEOTIDE SEQUENCE [LARGE SCALE GENOMIC DNA]</scope>
</reference>
<dbReference type="CDD" id="cd02976">
    <property type="entry name" value="NrdH"/>
    <property type="match status" value="1"/>
</dbReference>
<evidence type="ECO:0000259" key="1">
    <source>
        <dbReference type="Pfam" id="PF00462"/>
    </source>
</evidence>
<dbReference type="Pfam" id="PF00462">
    <property type="entry name" value="Glutaredoxin"/>
    <property type="match status" value="1"/>
</dbReference>